<keyword evidence="2" id="KW-1185">Reference proteome</keyword>
<name>A0ACB9Z7I9_9PEZI</name>
<comment type="caution">
    <text evidence="1">The sequence shown here is derived from an EMBL/GenBank/DDBJ whole genome shotgun (WGS) entry which is preliminary data.</text>
</comment>
<sequence length="1110" mass="120847">MSLLCCFRVHQTTCEEPDHGLVELPTHPPAAKLPKSPPPTSEADLSSSPPIVVTQPPSFLHNQIPEATVDPTILEVEDSDDDEPVRSTINSSTGTLEAIRTKFIRRLSEGSGSKRHSQQSLGTSDEEIARRAELKRLMHKRIQEELKSEEEQDEESVTKMSTIDELKAVGPPSVKLPGGGPRDNIEFSVSDVSETGSKDCVNGSLDAVLLTIPSTGSQPAIFCRRSSYSSLSLTSQSHDDRIPENPGTLKERASLPQLPSSPHLAPVHLPSIRSSESVCSWRLSYSAERVANYLGAPSESKTVIDSEHIETGIQNGETNEQTDEQEDRIKGRSSDDQASGTNIEPTETSCQPQPSSNHDPQHDQSNTETSEDPCAETSKDTDSGTDSPLDLWLRSQELQSNSAVSSRRTSDMILQMIPDSFDSRLCQSGDIDESLLRGGVRNVSNSSSTAPHSPLGTWPTSCGSQPSAEMNLAELPSAEPKEQSQSIGGPGDVSDDADHAREASSSHYASSRYTTRPNSCQTIVKESRFSLVQLLGGRKAISPLSNFNRLISPSRTMDAEKSKSDVSSYKTAHNEASALDITLSGTRTQQHPLDETGSMAFSDTASFKHREAELKSIEKRFGHSQARRDITVPVVSKFREEFTEFQVSATTKNSIFTKFHLPIPKRVKNPAKDPRGYGIRDAKSRSVGNLGSATSLAHQKDSVKVIVDQVLLTPSNSGQEPLGVESAPGQQQHIVGHGEISDSQQHRQDSLKGQQCRQNAETNHDTRISTTEGETFDRELTISSNKVVGVTGVLDSQSRVEYGQTLKPPSRPEDGGSPSQQSDISNSVLREWVNLMNDEDSQAHVEPRSELQNRSPLRFRTPPASWAKWPSHTRHERNGPAGERDDMISKDFAVRVGSNGSGTTWSTDKPNDSPKRYITPESRSLSAQVGKVVKGSLDKVVQGTLNRDRRASAESDRDHQKSYGHLEYPELEILPMNGGYKELQALEKQIDSMKRGSVIAEGQPALSSSDSTRPPLSARLASEVHMIQHKISKASCQDDQDAVAIPPATLPVTPRQALLAPQGEPKGNGHVETPESQVSYEDCVPKHMLEDEGSVDDGAVAEPGHTAQAA</sequence>
<evidence type="ECO:0000313" key="1">
    <source>
        <dbReference type="EMBL" id="KAI4866960.1"/>
    </source>
</evidence>
<organism evidence="1 2">
    <name type="scientific">Hypoxylon rubiginosum</name>
    <dbReference type="NCBI Taxonomy" id="110542"/>
    <lineage>
        <taxon>Eukaryota</taxon>
        <taxon>Fungi</taxon>
        <taxon>Dikarya</taxon>
        <taxon>Ascomycota</taxon>
        <taxon>Pezizomycotina</taxon>
        <taxon>Sordariomycetes</taxon>
        <taxon>Xylariomycetidae</taxon>
        <taxon>Xylariales</taxon>
        <taxon>Hypoxylaceae</taxon>
        <taxon>Hypoxylon</taxon>
    </lineage>
</organism>
<gene>
    <name evidence="1" type="ORF">F4820DRAFT_446482</name>
</gene>
<dbReference type="Proteomes" id="UP001497700">
    <property type="component" value="Unassembled WGS sequence"/>
</dbReference>
<reference evidence="1 2" key="1">
    <citation type="journal article" date="2022" name="New Phytol.">
        <title>Ecological generalism drives hyperdiversity of secondary metabolite gene clusters in xylarialean endophytes.</title>
        <authorList>
            <person name="Franco M.E.E."/>
            <person name="Wisecaver J.H."/>
            <person name="Arnold A.E."/>
            <person name="Ju Y.M."/>
            <person name="Slot J.C."/>
            <person name="Ahrendt S."/>
            <person name="Moore L.P."/>
            <person name="Eastman K.E."/>
            <person name="Scott K."/>
            <person name="Konkel Z."/>
            <person name="Mondo S.J."/>
            <person name="Kuo A."/>
            <person name="Hayes R.D."/>
            <person name="Haridas S."/>
            <person name="Andreopoulos B."/>
            <person name="Riley R."/>
            <person name="LaButti K."/>
            <person name="Pangilinan J."/>
            <person name="Lipzen A."/>
            <person name="Amirebrahimi M."/>
            <person name="Yan J."/>
            <person name="Adam C."/>
            <person name="Keymanesh K."/>
            <person name="Ng V."/>
            <person name="Louie K."/>
            <person name="Northen T."/>
            <person name="Drula E."/>
            <person name="Henrissat B."/>
            <person name="Hsieh H.M."/>
            <person name="Youens-Clark K."/>
            <person name="Lutzoni F."/>
            <person name="Miadlikowska J."/>
            <person name="Eastwood D.C."/>
            <person name="Hamelin R.C."/>
            <person name="Grigoriev I.V."/>
            <person name="U'Ren J.M."/>
        </authorList>
    </citation>
    <scope>NUCLEOTIDE SEQUENCE [LARGE SCALE GENOMIC DNA]</scope>
    <source>
        <strain evidence="1 2">CBS 119005</strain>
    </source>
</reference>
<evidence type="ECO:0000313" key="2">
    <source>
        <dbReference type="Proteomes" id="UP001497700"/>
    </source>
</evidence>
<protein>
    <submittedName>
        <fullName evidence="1">Uncharacterized protein</fullName>
    </submittedName>
</protein>
<proteinExistence type="predicted"/>
<dbReference type="EMBL" id="MU393452">
    <property type="protein sequence ID" value="KAI4866960.1"/>
    <property type="molecule type" value="Genomic_DNA"/>
</dbReference>
<accession>A0ACB9Z7I9</accession>